<evidence type="ECO:0000256" key="6">
    <source>
        <dbReference type="ARBA" id="ARBA00022679"/>
    </source>
</evidence>
<dbReference type="Gene3D" id="3.40.710.10">
    <property type="entry name" value="DD-peptidase/beta-lactamase superfamily"/>
    <property type="match status" value="1"/>
</dbReference>
<dbReference type="Pfam" id="PF00905">
    <property type="entry name" value="Transpeptidase"/>
    <property type="match status" value="1"/>
</dbReference>
<evidence type="ECO:0000256" key="3">
    <source>
        <dbReference type="ARBA" id="ARBA00022645"/>
    </source>
</evidence>
<evidence type="ECO:0000256" key="11">
    <source>
        <dbReference type="ARBA" id="ARBA00023268"/>
    </source>
</evidence>
<feature type="domain" description="Glycosyl transferase family 51" evidence="16">
    <location>
        <begin position="63"/>
        <end position="238"/>
    </location>
</feature>
<evidence type="ECO:0000256" key="12">
    <source>
        <dbReference type="ARBA" id="ARBA00023316"/>
    </source>
</evidence>
<evidence type="ECO:0000256" key="14">
    <source>
        <dbReference type="ARBA" id="ARBA00049902"/>
    </source>
</evidence>
<evidence type="ECO:0000256" key="1">
    <source>
        <dbReference type="ARBA" id="ARBA00004236"/>
    </source>
</evidence>
<dbReference type="PANTHER" id="PTHR32282:SF11">
    <property type="entry name" value="PENICILLIN-BINDING PROTEIN 1B"/>
    <property type="match status" value="1"/>
</dbReference>
<evidence type="ECO:0000256" key="2">
    <source>
        <dbReference type="ARBA" id="ARBA00022475"/>
    </source>
</evidence>
<dbReference type="RefSeq" id="WP_003327174.1">
    <property type="nucleotide sequence ID" value="NC_014639.1"/>
</dbReference>
<dbReference type="SUPFAM" id="SSF56601">
    <property type="entry name" value="beta-lactamase/transpeptidase-like"/>
    <property type="match status" value="1"/>
</dbReference>
<protein>
    <submittedName>
        <fullName evidence="17">Penicillin-binding protein 4</fullName>
    </submittedName>
</protein>
<keyword evidence="4" id="KW-0645">Protease</keyword>
<accession>A0ABM5M0H4</accession>
<dbReference type="InterPro" id="IPR036950">
    <property type="entry name" value="PBP_transglycosylase"/>
</dbReference>
<evidence type="ECO:0000256" key="10">
    <source>
        <dbReference type="ARBA" id="ARBA00023136"/>
    </source>
</evidence>
<evidence type="ECO:0000313" key="17">
    <source>
        <dbReference type="EMBL" id="ADP33641.1"/>
    </source>
</evidence>
<evidence type="ECO:0000256" key="9">
    <source>
        <dbReference type="ARBA" id="ARBA00022984"/>
    </source>
</evidence>
<evidence type="ECO:0000259" key="15">
    <source>
        <dbReference type="Pfam" id="PF00905"/>
    </source>
</evidence>
<dbReference type="Proteomes" id="UP000006867">
    <property type="component" value="Chromosome"/>
</dbReference>
<evidence type="ECO:0000256" key="13">
    <source>
        <dbReference type="ARBA" id="ARBA00034000"/>
    </source>
</evidence>
<keyword evidence="12" id="KW-0961">Cell wall biogenesis/degradation</keyword>
<dbReference type="InterPro" id="IPR001264">
    <property type="entry name" value="Glyco_trans_51"/>
</dbReference>
<evidence type="ECO:0000256" key="8">
    <source>
        <dbReference type="ARBA" id="ARBA00022960"/>
    </source>
</evidence>
<dbReference type="Gene3D" id="1.10.3810.10">
    <property type="entry name" value="Biosynthetic peptidoglycan transglycosylase-like"/>
    <property type="match status" value="1"/>
</dbReference>
<evidence type="ECO:0000313" key="18">
    <source>
        <dbReference type="Proteomes" id="UP000006867"/>
    </source>
</evidence>
<comment type="catalytic activity">
    <reaction evidence="13">
        <text>Preferential cleavage: (Ac)2-L-Lys-D-Ala-|-D-Ala. Also transpeptidation of peptidyl-alanyl moieties that are N-acyl substituents of D-alanine.</text>
        <dbReference type="EC" id="3.4.16.4"/>
    </reaction>
</comment>
<keyword evidence="5" id="KW-0328">Glycosyltransferase</keyword>
<keyword evidence="2" id="KW-1003">Cell membrane</keyword>
<proteinExistence type="predicted"/>
<comment type="subcellular location">
    <subcellularLocation>
        <location evidence="1">Cell membrane</location>
    </subcellularLocation>
</comment>
<dbReference type="InterPro" id="IPR012338">
    <property type="entry name" value="Beta-lactam/transpept-like"/>
</dbReference>
<keyword evidence="3" id="KW-0121">Carboxypeptidase</keyword>
<evidence type="ECO:0000259" key="16">
    <source>
        <dbReference type="Pfam" id="PF00912"/>
    </source>
</evidence>
<dbReference type="PANTHER" id="PTHR32282">
    <property type="entry name" value="BINDING PROTEIN TRANSPEPTIDASE, PUTATIVE-RELATED"/>
    <property type="match status" value="1"/>
</dbReference>
<keyword evidence="18" id="KW-1185">Reference proteome</keyword>
<keyword evidence="10" id="KW-0472">Membrane</keyword>
<comment type="catalytic activity">
    <reaction evidence="14">
        <text>[GlcNAc-(1-&gt;4)-Mur2Ac(oyl-L-Ala-gamma-D-Glu-L-Lys-D-Ala-D-Ala)](n)-di-trans,octa-cis-undecaprenyl diphosphate + beta-D-GlcNAc-(1-&gt;4)-Mur2Ac(oyl-L-Ala-gamma-D-Glu-L-Lys-D-Ala-D-Ala)-di-trans,octa-cis-undecaprenyl diphosphate = [GlcNAc-(1-&gt;4)-Mur2Ac(oyl-L-Ala-gamma-D-Glu-L-Lys-D-Ala-D-Ala)](n+1)-di-trans,octa-cis-undecaprenyl diphosphate + di-trans,octa-cis-undecaprenyl diphosphate + H(+)</text>
        <dbReference type="Rhea" id="RHEA:23708"/>
        <dbReference type="Rhea" id="RHEA-COMP:9602"/>
        <dbReference type="Rhea" id="RHEA-COMP:9603"/>
        <dbReference type="ChEBI" id="CHEBI:15378"/>
        <dbReference type="ChEBI" id="CHEBI:58405"/>
        <dbReference type="ChEBI" id="CHEBI:60033"/>
        <dbReference type="ChEBI" id="CHEBI:78435"/>
        <dbReference type="EC" id="2.4.99.28"/>
    </reaction>
</comment>
<gene>
    <name evidence="17" type="ordered locus">BATR1942_13595</name>
</gene>
<dbReference type="InterPro" id="IPR001460">
    <property type="entry name" value="PCN-bd_Tpept"/>
</dbReference>
<keyword evidence="7" id="KW-0378">Hydrolase</keyword>
<keyword evidence="11" id="KW-0511">Multifunctional enzyme</keyword>
<reference evidence="17 18" key="1">
    <citation type="journal article" date="2011" name="Front. Microbiol.">
        <title>Genomic signatures of strain selection and enhancement in Bacillus atrophaeus var. globigii, a historical biowarfare simulant.</title>
        <authorList>
            <person name="Gibbons H.S."/>
            <person name="Broomall S.M."/>
            <person name="McNew L.A."/>
            <person name="Daligault H."/>
            <person name="Chapman C."/>
            <person name="Bruce D."/>
            <person name="Karavis M."/>
            <person name="Krepps M."/>
            <person name="McGregor P.A."/>
            <person name="Hong C."/>
            <person name="Park K.H."/>
            <person name="Akmal A."/>
            <person name="Feldman A."/>
            <person name="Lin J.S."/>
            <person name="Chang W.E."/>
            <person name="Higgs B.W."/>
            <person name="Demirev P."/>
            <person name="Lindquist J."/>
            <person name="Liem A."/>
            <person name="Fochler E."/>
            <person name="Read T.D."/>
            <person name="Tapia R."/>
            <person name="Johnson S."/>
            <person name="Bishop-Lilly K.A."/>
            <person name="Detter C."/>
            <person name="Han C."/>
            <person name="Sozhamannan S."/>
            <person name="Rosenzweig C.N."/>
            <person name="Skowronski E.W."/>
        </authorList>
    </citation>
    <scope>NUCLEOTIDE SEQUENCE [LARGE SCALE GENOMIC DNA]</scope>
    <source>
        <strain evidence="17 18">1942</strain>
    </source>
</reference>
<evidence type="ECO:0000256" key="5">
    <source>
        <dbReference type="ARBA" id="ARBA00022676"/>
    </source>
</evidence>
<name>A0ABM5M0H4_BACA1</name>
<keyword evidence="6" id="KW-0808">Transferase</keyword>
<organism evidence="17 18">
    <name type="scientific">Bacillus atrophaeus (strain 1942)</name>
    <dbReference type="NCBI Taxonomy" id="720555"/>
    <lineage>
        <taxon>Bacteria</taxon>
        <taxon>Bacillati</taxon>
        <taxon>Bacillota</taxon>
        <taxon>Bacilli</taxon>
        <taxon>Bacillales</taxon>
        <taxon>Bacillaceae</taxon>
        <taxon>Bacillus</taxon>
    </lineage>
</organism>
<evidence type="ECO:0000256" key="7">
    <source>
        <dbReference type="ARBA" id="ARBA00022801"/>
    </source>
</evidence>
<sequence length="624" mass="70324">MAMLRSIIGWILLLCIIPLFAFTLIASGKEVKEMKSLDQVLDKNINLKKVSLVQNSYMYDRDGALVSEIVSDDENRVLVPYKKIPEEVKQLFLTSEDRHFYEHKGFDFMGMVRAAASNVKDQKIDQGASTITQQLSRNLYLSHERTFNRKLIELMYSYQLEKKLTKDEILESYLNTIYFNNGVYGVGSAAQFYFNKPLKSLTLGEMAFICAIPNNPTLYDPLKHFDYTKSRQERLLNGLKKAGVITNKQLKKALKEDIKLDVVQKKNKYPDYVTYVNEEFTQLVSSSEGFDKRLAKANDKEKAKIEKELSKKVSTLLKDGVKIYTALDPYMQNQVVAQVNQNLPYEGVQGGAAVVNHQTHQIVALSGGKNYAKYDFNRAYQAYRQPGSSIKPLLDYGPYIEKTGATASSSIDASKFCSKEYCPQNYNNRTYGTVTLDTAFKNSYNTPAIRMLERVGVNTGFSYLKPFHFAELKDTDYVLPAALGGFTDGMSPLEMTNAFTTFGNSGSYTPSRAITKVTDLNGKTILKWKDKPVQVYSIRTNNVLRQLMASVVKSGTGKKANFKAPYVGGKTGTSNNYKDMWFVGLTDTYTMGVWVGKDNPGSVEYLHNAGPQLSIWRNTLQAAY</sequence>
<dbReference type="Pfam" id="PF00912">
    <property type="entry name" value="Transgly"/>
    <property type="match status" value="1"/>
</dbReference>
<dbReference type="InterPro" id="IPR050396">
    <property type="entry name" value="Glycosyltr_51/Transpeptidase"/>
</dbReference>
<evidence type="ECO:0000256" key="4">
    <source>
        <dbReference type="ARBA" id="ARBA00022670"/>
    </source>
</evidence>
<dbReference type="EMBL" id="CP002207">
    <property type="protein sequence ID" value="ADP33641.1"/>
    <property type="molecule type" value="Genomic_DNA"/>
</dbReference>
<dbReference type="SUPFAM" id="SSF53955">
    <property type="entry name" value="Lysozyme-like"/>
    <property type="match status" value="1"/>
</dbReference>
<keyword evidence="8" id="KW-0133">Cell shape</keyword>
<keyword evidence="9" id="KW-0573">Peptidoglycan synthesis</keyword>
<feature type="domain" description="Penicillin-binding protein transpeptidase" evidence="15">
    <location>
        <begin position="350"/>
        <end position="587"/>
    </location>
</feature>
<dbReference type="InterPro" id="IPR023346">
    <property type="entry name" value="Lysozyme-like_dom_sf"/>
</dbReference>